<evidence type="ECO:0000313" key="3">
    <source>
        <dbReference type="Proteomes" id="UP001234178"/>
    </source>
</evidence>
<sequence length="317" mass="36682">MASSGLGYRSKKSTAALPRYPEPDLDLVILEANERDHKNRSVISSDEETDHGDASNAKKFPTSSQRRIHKKVRKVMRPISEALDILQADVEKNVGYLLPTLKLLLDKMETLKHKLDKKFAECFHDDDLKIAAMLNPQLNTSCIEDYDKKENIDLLIRVYLSYKEKNPIEGSSSPDKDDFSDTDSDFSPQPQKKKDFFRNLKQKKYREKYRYRGTCLKHRGITVTAYRAQPWASPPNNYRKNYHLKGREAITILNQLQNFSGSPTVRFDRWIKLFDNVVSMSNWDNAEIISMRSTKMSGEAYDLPHNILESSDTYAYL</sequence>
<name>A0ABQ9Z2C3_9CRUS</name>
<dbReference type="Proteomes" id="UP001234178">
    <property type="component" value="Unassembled WGS sequence"/>
</dbReference>
<gene>
    <name evidence="2" type="ORF">OUZ56_012207</name>
</gene>
<dbReference type="SUPFAM" id="SSF53098">
    <property type="entry name" value="Ribonuclease H-like"/>
    <property type="match status" value="1"/>
</dbReference>
<protein>
    <submittedName>
        <fullName evidence="2">Uncharacterized protein</fullName>
    </submittedName>
</protein>
<dbReference type="EMBL" id="JAOYFB010000002">
    <property type="protein sequence ID" value="KAK4007052.1"/>
    <property type="molecule type" value="Genomic_DNA"/>
</dbReference>
<organism evidence="2 3">
    <name type="scientific">Daphnia magna</name>
    <dbReference type="NCBI Taxonomy" id="35525"/>
    <lineage>
        <taxon>Eukaryota</taxon>
        <taxon>Metazoa</taxon>
        <taxon>Ecdysozoa</taxon>
        <taxon>Arthropoda</taxon>
        <taxon>Crustacea</taxon>
        <taxon>Branchiopoda</taxon>
        <taxon>Diplostraca</taxon>
        <taxon>Cladocera</taxon>
        <taxon>Anomopoda</taxon>
        <taxon>Daphniidae</taxon>
        <taxon>Daphnia</taxon>
    </lineage>
</organism>
<evidence type="ECO:0000256" key="1">
    <source>
        <dbReference type="SAM" id="MobiDB-lite"/>
    </source>
</evidence>
<accession>A0ABQ9Z2C3</accession>
<keyword evidence="3" id="KW-1185">Reference proteome</keyword>
<reference evidence="2 3" key="1">
    <citation type="journal article" date="2023" name="Nucleic Acids Res.">
        <title>The hologenome of Daphnia magna reveals possible DNA methylation and microbiome-mediated evolution of the host genome.</title>
        <authorList>
            <person name="Chaturvedi A."/>
            <person name="Li X."/>
            <person name="Dhandapani V."/>
            <person name="Marshall H."/>
            <person name="Kissane S."/>
            <person name="Cuenca-Cambronero M."/>
            <person name="Asole G."/>
            <person name="Calvet F."/>
            <person name="Ruiz-Romero M."/>
            <person name="Marangio P."/>
            <person name="Guigo R."/>
            <person name="Rago D."/>
            <person name="Mirbahai L."/>
            <person name="Eastwood N."/>
            <person name="Colbourne J.K."/>
            <person name="Zhou J."/>
            <person name="Mallon E."/>
            <person name="Orsini L."/>
        </authorList>
    </citation>
    <scope>NUCLEOTIDE SEQUENCE [LARGE SCALE GENOMIC DNA]</scope>
    <source>
        <strain evidence="2">LRV0_1</strain>
    </source>
</reference>
<feature type="region of interest" description="Disordered" evidence="1">
    <location>
        <begin position="38"/>
        <end position="69"/>
    </location>
</feature>
<evidence type="ECO:0000313" key="2">
    <source>
        <dbReference type="EMBL" id="KAK4007052.1"/>
    </source>
</evidence>
<dbReference type="InterPro" id="IPR012337">
    <property type="entry name" value="RNaseH-like_sf"/>
</dbReference>
<proteinExistence type="predicted"/>
<feature type="region of interest" description="Disordered" evidence="1">
    <location>
        <begin position="167"/>
        <end position="192"/>
    </location>
</feature>
<comment type="caution">
    <text evidence="2">The sequence shown here is derived from an EMBL/GenBank/DDBJ whole genome shotgun (WGS) entry which is preliminary data.</text>
</comment>